<dbReference type="InterPro" id="IPR036086">
    <property type="entry name" value="ParB/Sulfiredoxin_sf"/>
</dbReference>
<sequence>MMIQEIETSRINPAAYNPRVDLQPEDPEYEKFKRSIQEFGYIDPLIWNKRTGNLVGGHQRFKVLMETAPEKLTVSIEDLDDHKEKALNIALNKIEGDWEENQLAGLLEELKGNTLALTGFDDKEIDDLLKSFVDLPSDTRFDNAELSLSDYDESKFDCKCPKCGYLFNRGDFDA</sequence>
<dbReference type="SMART" id="SM00470">
    <property type="entry name" value="ParB"/>
    <property type="match status" value="1"/>
</dbReference>
<proteinExistence type="predicted"/>
<evidence type="ECO:0000313" key="3">
    <source>
        <dbReference type="Proteomes" id="UP000019251"/>
    </source>
</evidence>
<reference evidence="2 3" key="1">
    <citation type="submission" date="2012-12" db="EMBL/GenBank/DDBJ databases">
        <title>Novel taxa of Listeriaceae from agricultural environments in the United States.</title>
        <authorList>
            <person name="den Bakker H.C."/>
            <person name="Allred A."/>
            <person name="Warchocki S."/>
            <person name="Wright E.M."/>
            <person name="Burrell A."/>
            <person name="Nightingale K.K."/>
            <person name="Kephart D."/>
            <person name="Wiedmann M."/>
        </authorList>
    </citation>
    <scope>NUCLEOTIDE SEQUENCE [LARGE SCALE GENOMIC DNA]</scope>
    <source>
        <strain evidence="2 3">FSL F6-1183</strain>
    </source>
</reference>
<dbReference type="Proteomes" id="UP000019251">
    <property type="component" value="Unassembled WGS sequence"/>
</dbReference>
<protein>
    <submittedName>
        <fullName evidence="2">DNA methylase</fullName>
    </submittedName>
</protein>
<dbReference type="SUPFAM" id="SSF110849">
    <property type="entry name" value="ParB/Sulfiredoxin"/>
    <property type="match status" value="1"/>
</dbReference>
<dbReference type="GO" id="GO:0008168">
    <property type="term" value="F:methyltransferase activity"/>
    <property type="evidence" value="ECO:0007669"/>
    <property type="project" value="UniProtKB-KW"/>
</dbReference>
<dbReference type="GO" id="GO:0032259">
    <property type="term" value="P:methylation"/>
    <property type="evidence" value="ECO:0007669"/>
    <property type="project" value="UniProtKB-KW"/>
</dbReference>
<keyword evidence="2" id="KW-0489">Methyltransferase</keyword>
<gene>
    <name evidence="2" type="ORF">LMUR_03512</name>
</gene>
<dbReference type="Pfam" id="PF02195">
    <property type="entry name" value="ParB_N"/>
    <property type="match status" value="1"/>
</dbReference>
<keyword evidence="2" id="KW-0808">Transferase</keyword>
<dbReference type="Gene3D" id="3.90.1530.10">
    <property type="entry name" value="Conserved hypothetical protein from pyrococcus furiosus pfu- 392566-001, ParB domain"/>
    <property type="match status" value="1"/>
</dbReference>
<comment type="caution">
    <text evidence="2">The sequence shown here is derived from an EMBL/GenBank/DDBJ whole genome shotgun (WGS) entry which is preliminary data.</text>
</comment>
<dbReference type="AlphaFoldDB" id="A0A829RC06"/>
<accession>A0A829RC06</accession>
<feature type="domain" description="ParB-like N-terminal" evidence="1">
    <location>
        <begin position="4"/>
        <end position="93"/>
    </location>
</feature>
<dbReference type="InterPro" id="IPR003115">
    <property type="entry name" value="ParB_N"/>
</dbReference>
<dbReference type="RefSeq" id="WP_036104329.1">
    <property type="nucleotide sequence ID" value="NZ_AODG01000004.1"/>
</dbReference>
<evidence type="ECO:0000259" key="1">
    <source>
        <dbReference type="SMART" id="SM00470"/>
    </source>
</evidence>
<dbReference type="EMBL" id="AODG01000004">
    <property type="protein sequence ID" value="EUJ30111.1"/>
    <property type="molecule type" value="Genomic_DNA"/>
</dbReference>
<organism evidence="2 3">
    <name type="scientific">Listeria grayi FSL F6-1183</name>
    <dbReference type="NCBI Taxonomy" id="1265827"/>
    <lineage>
        <taxon>Bacteria</taxon>
        <taxon>Bacillati</taxon>
        <taxon>Bacillota</taxon>
        <taxon>Bacilli</taxon>
        <taxon>Bacillales</taxon>
        <taxon>Listeriaceae</taxon>
        <taxon>Listeria</taxon>
    </lineage>
</organism>
<dbReference type="CDD" id="cd16401">
    <property type="entry name" value="ParB_N_like_MT"/>
    <property type="match status" value="1"/>
</dbReference>
<evidence type="ECO:0000313" key="2">
    <source>
        <dbReference type="EMBL" id="EUJ30111.1"/>
    </source>
</evidence>
<name>A0A829RC06_LISGR</name>